<dbReference type="Gene3D" id="1.20.5.4130">
    <property type="match status" value="1"/>
</dbReference>
<dbReference type="FunFam" id="3.40.50.300:FF:001091">
    <property type="entry name" value="Probable disease resistance protein At1g61300"/>
    <property type="match status" value="1"/>
</dbReference>
<evidence type="ECO:0000256" key="4">
    <source>
        <dbReference type="ARBA" id="ARBA00022840"/>
    </source>
</evidence>
<dbReference type="SUPFAM" id="SSF52540">
    <property type="entry name" value="P-loop containing nucleoside triphosphate hydrolases"/>
    <property type="match status" value="1"/>
</dbReference>
<reference evidence="10" key="1">
    <citation type="submission" date="2020-05" db="EMBL/GenBank/DDBJ databases">
        <title>WGS assembly of Corymbia citriodora subspecies variegata.</title>
        <authorList>
            <person name="Barry K."/>
            <person name="Hundley H."/>
            <person name="Shu S."/>
            <person name="Jenkins J."/>
            <person name="Grimwood J."/>
            <person name="Baten A."/>
        </authorList>
    </citation>
    <scope>NUCLEOTIDE SEQUENCE</scope>
    <source>
        <strain evidence="10">CV2-018</strain>
    </source>
</reference>
<dbReference type="PANTHER" id="PTHR36766">
    <property type="entry name" value="PLANT BROAD-SPECTRUM MILDEW RESISTANCE PROTEIN RPW8"/>
    <property type="match status" value="1"/>
</dbReference>
<dbReference type="InterPro" id="IPR038005">
    <property type="entry name" value="RX-like_CC"/>
</dbReference>
<feature type="coiled-coil region" evidence="5">
    <location>
        <begin position="116"/>
        <end position="143"/>
    </location>
</feature>
<dbReference type="Gene3D" id="1.10.10.10">
    <property type="entry name" value="Winged helix-like DNA-binding domain superfamily/Winged helix DNA-binding domain"/>
    <property type="match status" value="1"/>
</dbReference>
<proteinExistence type="predicted"/>
<feature type="coiled-coil region" evidence="5">
    <location>
        <begin position="35"/>
        <end position="86"/>
    </location>
</feature>
<gene>
    <name evidence="10" type="ORF">BT93_L2905</name>
</gene>
<keyword evidence="3" id="KW-0611">Plant defense</keyword>
<dbReference type="Proteomes" id="UP000806378">
    <property type="component" value="Unassembled WGS sequence"/>
</dbReference>
<dbReference type="AlphaFoldDB" id="A0A8T0CIV3"/>
<dbReference type="InterPro" id="IPR027417">
    <property type="entry name" value="P-loop_NTPase"/>
</dbReference>
<evidence type="ECO:0000259" key="8">
    <source>
        <dbReference type="Pfam" id="PF23559"/>
    </source>
</evidence>
<dbReference type="InterPro" id="IPR036388">
    <property type="entry name" value="WH-like_DNA-bd_sf"/>
</dbReference>
<dbReference type="GO" id="GO:0005524">
    <property type="term" value="F:ATP binding"/>
    <property type="evidence" value="ECO:0007669"/>
    <property type="project" value="UniProtKB-KW"/>
</dbReference>
<feature type="domain" description="Disease resistance protein winged helix" evidence="8">
    <location>
        <begin position="429"/>
        <end position="499"/>
    </location>
</feature>
<dbReference type="InterPro" id="IPR055414">
    <property type="entry name" value="LRR_R13L4/SHOC2-like"/>
</dbReference>
<sequence>MAESLLSGIAEGVLGKIASLALQEAVAIYGVENQISELRETLTAIKAVLLDAEEQRAKSRRLQVWLDRLQDVLYDAEDVLDEFECEALRKQAISRYGGVKEKVCRFFSHSNPLVFRVKLSDKIKEIQEKLSRISAEKDRFDLNVRSADNDVVHSRSREMTYSFVDKSDVVGRDIDKEKIIEMLMQSVDDKNISVIPIVGIGGLGKTTLAKLVYNDDSVKEQFKLRMWVCVPEDFDLKKTIEGIIKDATRQSLGSFDIQQLQMILQEIIKDEKYLLVLDDVWSNDRNRWNELRDLLSQGASGSKIIMTTRSSEVAFIMGTHPTQNVKRLSHEDSMVLFKKCAFDEKDREPCPKLLEIGNHIVEKSHGVPLLVKTLGCLLYTKHEERYWTRMRDSDTWNLLEAKKDILPVLKLSYDHLPSYLKRCFATFSLFSSDRTYSSSGLACFWMALGLISSTREKATSEDIAFEYVKEFQKRCLIQEVHEIGSTLTFKLHDLLHSLATVVAQNDCSIGISNFDRVPHFLRKPTSKRLRAITFHLQVDGVITREFVRMCISKCNHIRYLNLSHGSFEELPSSICKLKQLRSLNLRENKRLKTLPNTICELQSLLQLSFRGCSKLVDLPKNMERLINLRHLYVTTRQKSLQENGIQYLENLQILEIYECNNLQVLFEGTCRLTRLEVLRIVNCGRPISLPFEKLNALELLTVDSCKLTLTQENKSSFPLSLRVLVIVKFEQVTELLQCLDGACNLERLYVIDCPSFTIVPEWLSNHIHLKLIVLYECPNLLFLPQGVQSLTALKELYIEHCGELSKRCQPTTGEDWPIISHIPRIGLDFRDVQWTED</sequence>
<dbReference type="Gene3D" id="3.80.10.10">
    <property type="entry name" value="Ribonuclease Inhibitor"/>
    <property type="match status" value="1"/>
</dbReference>
<evidence type="ECO:0000313" key="10">
    <source>
        <dbReference type="EMBL" id="KAF7847493.1"/>
    </source>
</evidence>
<evidence type="ECO:0000313" key="11">
    <source>
        <dbReference type="Proteomes" id="UP000806378"/>
    </source>
</evidence>
<keyword evidence="1" id="KW-0677">Repeat</keyword>
<protein>
    <recommendedName>
        <fullName evidence="12">Disease resistance protein RGA3</fullName>
    </recommendedName>
</protein>
<dbReference type="PANTHER" id="PTHR36766:SF67">
    <property type="entry name" value="DISEASE RESISTANCE PROTEIN RGA3"/>
    <property type="match status" value="1"/>
</dbReference>
<feature type="domain" description="NB-ARC" evidence="6">
    <location>
        <begin position="175"/>
        <end position="346"/>
    </location>
</feature>
<dbReference type="InterPro" id="IPR002182">
    <property type="entry name" value="NB-ARC"/>
</dbReference>
<dbReference type="Gramene" id="rna-gnl|WGS:JABURB|Cocit.L2905.1">
    <property type="protein sequence ID" value="cds-KAF7847493.1"/>
    <property type="gene ID" value="gene-BT93_L2905"/>
</dbReference>
<dbReference type="Gene3D" id="3.40.50.300">
    <property type="entry name" value="P-loop containing nucleotide triphosphate hydrolases"/>
    <property type="match status" value="1"/>
</dbReference>
<dbReference type="InterPro" id="IPR058922">
    <property type="entry name" value="WHD_DRP"/>
</dbReference>
<evidence type="ECO:0000259" key="9">
    <source>
        <dbReference type="Pfam" id="PF23598"/>
    </source>
</evidence>
<dbReference type="OrthoDB" id="2018467at2759"/>
<keyword evidence="2" id="KW-0547">Nucleotide-binding</keyword>
<dbReference type="SUPFAM" id="SSF52058">
    <property type="entry name" value="L domain-like"/>
    <property type="match status" value="1"/>
</dbReference>
<name>A0A8T0CIV3_CORYI</name>
<dbReference type="Pfam" id="PF00931">
    <property type="entry name" value="NB-ARC"/>
    <property type="match status" value="1"/>
</dbReference>
<dbReference type="GO" id="GO:0043531">
    <property type="term" value="F:ADP binding"/>
    <property type="evidence" value="ECO:0007669"/>
    <property type="project" value="InterPro"/>
</dbReference>
<keyword evidence="4" id="KW-0067">ATP-binding</keyword>
<feature type="domain" description="Disease resistance R13L4/SHOC-2-like LRR" evidence="9">
    <location>
        <begin position="550"/>
        <end position="636"/>
    </location>
</feature>
<keyword evidence="5" id="KW-0175">Coiled coil</keyword>
<dbReference type="Pfam" id="PF18052">
    <property type="entry name" value="Rx_N"/>
    <property type="match status" value="1"/>
</dbReference>
<keyword evidence="11" id="KW-1185">Reference proteome</keyword>
<feature type="domain" description="Disease resistance N-terminal" evidence="7">
    <location>
        <begin position="13"/>
        <end position="99"/>
    </location>
</feature>
<dbReference type="CDD" id="cd14798">
    <property type="entry name" value="RX-CC_like"/>
    <property type="match status" value="1"/>
</dbReference>
<dbReference type="EMBL" id="MU090760">
    <property type="protein sequence ID" value="KAF7847493.1"/>
    <property type="molecule type" value="Genomic_DNA"/>
</dbReference>
<dbReference type="GO" id="GO:0051707">
    <property type="term" value="P:response to other organism"/>
    <property type="evidence" value="ECO:0007669"/>
    <property type="project" value="UniProtKB-ARBA"/>
</dbReference>
<accession>A0A8T0CIV3</accession>
<dbReference type="InterPro" id="IPR041118">
    <property type="entry name" value="Rx_N"/>
</dbReference>
<evidence type="ECO:0000256" key="2">
    <source>
        <dbReference type="ARBA" id="ARBA00022741"/>
    </source>
</evidence>
<comment type="caution">
    <text evidence="10">The sequence shown here is derived from an EMBL/GenBank/DDBJ whole genome shotgun (WGS) entry which is preliminary data.</text>
</comment>
<organism evidence="10 11">
    <name type="scientific">Corymbia citriodora subsp. variegata</name>
    <dbReference type="NCBI Taxonomy" id="360336"/>
    <lineage>
        <taxon>Eukaryota</taxon>
        <taxon>Viridiplantae</taxon>
        <taxon>Streptophyta</taxon>
        <taxon>Embryophyta</taxon>
        <taxon>Tracheophyta</taxon>
        <taxon>Spermatophyta</taxon>
        <taxon>Magnoliopsida</taxon>
        <taxon>eudicotyledons</taxon>
        <taxon>Gunneridae</taxon>
        <taxon>Pentapetalae</taxon>
        <taxon>rosids</taxon>
        <taxon>malvids</taxon>
        <taxon>Myrtales</taxon>
        <taxon>Myrtaceae</taxon>
        <taxon>Myrtoideae</taxon>
        <taxon>Eucalypteae</taxon>
        <taxon>Corymbia</taxon>
    </lineage>
</organism>
<dbReference type="Pfam" id="PF23559">
    <property type="entry name" value="WHD_DRP"/>
    <property type="match status" value="1"/>
</dbReference>
<evidence type="ECO:0008006" key="12">
    <source>
        <dbReference type="Google" id="ProtNLM"/>
    </source>
</evidence>
<evidence type="ECO:0000256" key="3">
    <source>
        <dbReference type="ARBA" id="ARBA00022821"/>
    </source>
</evidence>
<evidence type="ECO:0000259" key="6">
    <source>
        <dbReference type="Pfam" id="PF00931"/>
    </source>
</evidence>
<evidence type="ECO:0000259" key="7">
    <source>
        <dbReference type="Pfam" id="PF18052"/>
    </source>
</evidence>
<dbReference type="PRINTS" id="PR00364">
    <property type="entry name" value="DISEASERSIST"/>
</dbReference>
<evidence type="ECO:0000256" key="1">
    <source>
        <dbReference type="ARBA" id="ARBA00022737"/>
    </source>
</evidence>
<dbReference type="GO" id="GO:0006952">
    <property type="term" value="P:defense response"/>
    <property type="evidence" value="ECO:0007669"/>
    <property type="project" value="UniProtKB-KW"/>
</dbReference>
<dbReference type="Gene3D" id="1.10.8.430">
    <property type="entry name" value="Helical domain of apoptotic protease-activating factors"/>
    <property type="match status" value="1"/>
</dbReference>
<dbReference type="InterPro" id="IPR042197">
    <property type="entry name" value="Apaf_helical"/>
</dbReference>
<dbReference type="Pfam" id="PF23598">
    <property type="entry name" value="LRR_14"/>
    <property type="match status" value="1"/>
</dbReference>
<dbReference type="InterPro" id="IPR032675">
    <property type="entry name" value="LRR_dom_sf"/>
</dbReference>
<evidence type="ECO:0000256" key="5">
    <source>
        <dbReference type="SAM" id="Coils"/>
    </source>
</evidence>